<accession>A0A918RYL0</accession>
<keyword evidence="4" id="KW-1185">Reference proteome</keyword>
<evidence type="ECO:0000313" key="3">
    <source>
        <dbReference type="EMBL" id="GHA17402.1"/>
    </source>
</evidence>
<feature type="transmembrane region" description="Helical" evidence="1">
    <location>
        <begin position="39"/>
        <end position="68"/>
    </location>
</feature>
<dbReference type="Proteomes" id="UP000646579">
    <property type="component" value="Unassembled WGS sequence"/>
</dbReference>
<reference evidence="3" key="1">
    <citation type="journal article" date="2014" name="Int. J. Syst. Evol. Microbiol.">
        <title>Complete genome sequence of Corynebacterium casei LMG S-19264T (=DSM 44701T), isolated from a smear-ripened cheese.</title>
        <authorList>
            <consortium name="US DOE Joint Genome Institute (JGI-PGF)"/>
            <person name="Walter F."/>
            <person name="Albersmeier A."/>
            <person name="Kalinowski J."/>
            <person name="Ruckert C."/>
        </authorList>
    </citation>
    <scope>NUCLEOTIDE SEQUENCE</scope>
    <source>
        <strain evidence="3">KCTC 32437</strain>
    </source>
</reference>
<dbReference type="RefSeq" id="WP_189424078.1">
    <property type="nucleotide sequence ID" value="NZ_BMZE01000001.1"/>
</dbReference>
<dbReference type="AlphaFoldDB" id="A0A918RYL0"/>
<keyword evidence="1" id="KW-1133">Transmembrane helix</keyword>
<reference evidence="3" key="2">
    <citation type="submission" date="2020-09" db="EMBL/GenBank/DDBJ databases">
        <authorList>
            <person name="Sun Q."/>
            <person name="Kim S."/>
        </authorList>
    </citation>
    <scope>NUCLEOTIDE SEQUENCE</scope>
    <source>
        <strain evidence="3">KCTC 32437</strain>
    </source>
</reference>
<dbReference type="PANTHER" id="PTHR40547:SF1">
    <property type="entry name" value="SLL0298 PROTEIN"/>
    <property type="match status" value="1"/>
</dbReference>
<organism evidence="3 4">
    <name type="scientific">Devosia pacifica</name>
    <dbReference type="NCBI Taxonomy" id="1335967"/>
    <lineage>
        <taxon>Bacteria</taxon>
        <taxon>Pseudomonadati</taxon>
        <taxon>Pseudomonadota</taxon>
        <taxon>Alphaproteobacteria</taxon>
        <taxon>Hyphomicrobiales</taxon>
        <taxon>Devosiaceae</taxon>
        <taxon>Devosia</taxon>
    </lineage>
</organism>
<dbReference type="PANTHER" id="PTHR40547">
    <property type="entry name" value="SLL0298 PROTEIN"/>
    <property type="match status" value="1"/>
</dbReference>
<dbReference type="EMBL" id="BMZE01000001">
    <property type="protein sequence ID" value="GHA17402.1"/>
    <property type="molecule type" value="Genomic_DNA"/>
</dbReference>
<dbReference type="Pfam" id="PF09835">
    <property type="entry name" value="DUF2062"/>
    <property type="match status" value="1"/>
</dbReference>
<gene>
    <name evidence="3" type="ORF">GCM10007989_10740</name>
</gene>
<keyword evidence="1" id="KW-0472">Membrane</keyword>
<sequence>MASSFLGRLRNTLWPKMGWRRYGTYLSKRVLRLSASPHAIAAGVASGAAVSMLPLVGLHFLLGFVLAYLVRGNMVAAAIGTVWGNPLTFPLFFALSYEVGHRLLGGGDVSLAESARFESTGEQLSQGLFAGGLDAIWPTFQTMFIGAIPIAVLVFALFYVLVRWLVIRFRTARQKRLALKRARRAESET</sequence>
<evidence type="ECO:0000256" key="1">
    <source>
        <dbReference type="SAM" id="Phobius"/>
    </source>
</evidence>
<feature type="transmembrane region" description="Helical" evidence="1">
    <location>
        <begin position="75"/>
        <end position="95"/>
    </location>
</feature>
<keyword evidence="1" id="KW-0812">Transmembrane</keyword>
<dbReference type="InterPro" id="IPR018639">
    <property type="entry name" value="DUF2062"/>
</dbReference>
<evidence type="ECO:0000313" key="4">
    <source>
        <dbReference type="Proteomes" id="UP000646579"/>
    </source>
</evidence>
<evidence type="ECO:0000259" key="2">
    <source>
        <dbReference type="Pfam" id="PF09835"/>
    </source>
</evidence>
<protein>
    <submittedName>
        <fullName evidence="3">Membrane protein</fullName>
    </submittedName>
</protein>
<feature type="domain" description="DUF2062" evidence="2">
    <location>
        <begin position="22"/>
        <end position="174"/>
    </location>
</feature>
<name>A0A918RYL0_9HYPH</name>
<feature type="transmembrane region" description="Helical" evidence="1">
    <location>
        <begin position="143"/>
        <end position="166"/>
    </location>
</feature>
<comment type="caution">
    <text evidence="3">The sequence shown here is derived from an EMBL/GenBank/DDBJ whole genome shotgun (WGS) entry which is preliminary data.</text>
</comment>
<proteinExistence type="predicted"/>